<dbReference type="Pfam" id="PF00145">
    <property type="entry name" value="DNA_methylase"/>
    <property type="match status" value="1"/>
</dbReference>
<keyword evidence="2" id="KW-0489">Methyltransferase</keyword>
<feature type="non-terminal residue" evidence="7">
    <location>
        <position position="1"/>
    </location>
</feature>
<gene>
    <name evidence="7" type="primary">DNMT3A</name>
    <name evidence="7" type="ORF">SNEC2469_LOCUS7399</name>
</gene>
<dbReference type="Gene3D" id="3.40.50.150">
    <property type="entry name" value="Vaccinia Virus protein VP39"/>
    <property type="match status" value="1"/>
</dbReference>
<evidence type="ECO:0000256" key="3">
    <source>
        <dbReference type="ARBA" id="ARBA00022679"/>
    </source>
</evidence>
<evidence type="ECO:0000256" key="2">
    <source>
        <dbReference type="ARBA" id="ARBA00022603"/>
    </source>
</evidence>
<accession>A0A812NCC1</accession>
<evidence type="ECO:0000313" key="7">
    <source>
        <dbReference type="EMBL" id="CAE7300004.1"/>
    </source>
</evidence>
<organism evidence="7 8">
    <name type="scientific">Symbiodinium necroappetens</name>
    <dbReference type="NCBI Taxonomy" id="1628268"/>
    <lineage>
        <taxon>Eukaryota</taxon>
        <taxon>Sar</taxon>
        <taxon>Alveolata</taxon>
        <taxon>Dinophyceae</taxon>
        <taxon>Suessiales</taxon>
        <taxon>Symbiodiniaceae</taxon>
        <taxon>Symbiodinium</taxon>
    </lineage>
</organism>
<dbReference type="Proteomes" id="UP000601435">
    <property type="component" value="Unassembled WGS sequence"/>
</dbReference>
<evidence type="ECO:0000256" key="4">
    <source>
        <dbReference type="ARBA" id="ARBA00022691"/>
    </source>
</evidence>
<dbReference type="PANTHER" id="PTHR23068:SF25">
    <property type="entry name" value="DNA (CYTOSINE-5)-METHYLTRANSFERASE DRM2"/>
    <property type="match status" value="1"/>
</dbReference>
<feature type="compositionally biased region" description="Basic residues" evidence="5">
    <location>
        <begin position="929"/>
        <end position="943"/>
    </location>
</feature>
<evidence type="ECO:0000259" key="6">
    <source>
        <dbReference type="Pfam" id="PF05295"/>
    </source>
</evidence>
<dbReference type="InterPro" id="IPR050390">
    <property type="entry name" value="C5-Methyltransferase"/>
</dbReference>
<feature type="domain" description="Dinoflagellate luciferase N-terminal" evidence="6">
    <location>
        <begin position="629"/>
        <end position="697"/>
    </location>
</feature>
<evidence type="ECO:0000256" key="5">
    <source>
        <dbReference type="SAM" id="MobiDB-lite"/>
    </source>
</evidence>
<dbReference type="EMBL" id="CAJNJA010012583">
    <property type="protein sequence ID" value="CAE7300004.1"/>
    <property type="molecule type" value="Genomic_DNA"/>
</dbReference>
<dbReference type="GO" id="GO:0005634">
    <property type="term" value="C:nucleus"/>
    <property type="evidence" value="ECO:0007669"/>
    <property type="project" value="TreeGrafter"/>
</dbReference>
<sequence length="1945" mass="215576">MALPSVFHSILNQAGLERLEELGVESTSDLANIFSSERDIFDVSADAGVVQAITQAWHMARVMENVRLEQMPAYSHRRSEPTALDCPGVQSGAGLRPKMRCRPPAQLLPKPFRAGYAAPPLRGLAPIPDKRLAALKVILEVVLASGSENTQFGPELRANAADAFELFAARFRNVVDARLQSHVGAFKRWVKWHSAHVPSDIVYWKPSAFWVARYLADVSKGGPTASCHAFASLKWWSSVVGLPLPMADGLVLAWASPTAEHVVQPRTPLSLGIFWAMLRAWKSASGTVASFLTWTLLLLIACLRFEHSRRSHSLRLQDGFIRATCAQGKRRVQGRRPPFDWAIPARITQTIDLSSQLFLDWAELQEQLGKPPTFIVQDLDIARGQPLSSAAQKIARPMTLPKFNCLLRRFMPTAADVMQFQPHECQAIGNWVELPQTDVSSGSRSLPVVGMAKHYAHDKTSTAAFVKQLHAPSREAILQHLQSAEVKITPPVVPKEVVDYEKTASELPWFAQTASGKKHLVQSQQGVGLDDADEVCQKCWARAPIAWRVLQAMPVELRSLVLRLLLEIESEAIAVESHVSSALRVRAIGASLFTPITIAFAAIRARCRVSAVGVLWAMAKSNEFRRCPEDQKLPEPLIAWCESTLGIETLSDFCNIVTVNGYESELDVVILSACEDTKAAPNKALLLARLRAAWRAARASILKVEARQKTGQPVDDLDDPLDPATQESLLDAWRKRYNLELPVHMAPSDTLLGRVWREMQRGTVTVIGIDKVRSLFAANRPQKDRFLDLGSAKLQLRPDEEARAAQSVAEYYQRLRVLCNAYTIAGTFKVDSKQTPGTKVFMAPLGVLLDYCDAVLRHATDSNATIEWLKIRDEQCRARMVELARQQWPLGEAFFKACQEQELMWQQPPSRKRVDPELHAASDSPPSSKKAKTAKEHRGRSFCKRWNDQRDAPKRMSQRTGSGDDGSVAVGISFMAAPQPRLAAIAKSLAKARHVQLVAADNGATTMGMYNQSAARDVKPMECAWPCPSQVEALIPTEWVYYCGVSPLPQTHWSLHDKGPIFVISLFDGIGAAFVALLALGVTFRAVAVEMDPVATGVCAASFRNVAHFPDARSFTAACLRQEFQTHAYAAVLVLGGSPCQDISRLNRSRKGLNAPRTQLFAEIPRVAQECRDLLASLNTPIPVLQLLENVAHGPTEVMTEFCAAMQSRPLIVHGSSFGWVRRTRMFWGGDGHAAMSHDVQSALPKDIAGALSEDDLMHLRWVGKKPWPARVFFQDGFKTCFQPQANIGTTTDHVGFATFTRSFEHPRLPDVAASDEARRRYQEGERAYPAFAYEDASLLWKGREWRQPNAQERATLMGIPSSILQWAAPEEEDVQHRERVRASLIGNSFHVPSLMVVLMILLQMSLDVQQQFVSLDVQWPVLQVDDKVRAAVRKLQIFKADCILRNAESDFGAPQWRQQNHRALAASALGAQRGGPLSKIACQPLIPEKVDKATHMALGTCLPSPYDTHAVLDPDASFAVRVMVAFGPCIRTWRRLQQRAIRTVHKFLSPWDAALRNLMPEPVFKVASDKCPAMMTAEYTQELLDHTVKEIEKGWADGLFTRQELDEAFGHSCWLPMQRFMHVQACGKQRPIDNGRSNGHNALSWMLETICTNTPDFAAAACRALMDLLHKSFDVCPAWAQVVFGTEDMDHAYRQMPNMPEEAPGLVVGIWHPTEQIVKYAVMRAHPFGLASAVLNFCRLPTLATAATRQWTGTATAGYFDDSGILDAVSARGSGQESLHTVYGALGVTLDAPKRQPMSTQRTFLGVLLNLAGMNETATMFIDVKPGLRETLMEELDTILSQNHLSSGQASKLRGKFQWASSAMYGRCARGGQGPLVRRQYEATDDITPELARSLKFMRALLDVVGIACTIPKLVLEAFQANVSDGLSRGGTADDWTRQQDWLL</sequence>
<proteinExistence type="predicted"/>
<dbReference type="Pfam" id="PF05295">
    <property type="entry name" value="Luciferase_N"/>
    <property type="match status" value="1"/>
</dbReference>
<keyword evidence="8" id="KW-1185">Reference proteome</keyword>
<feature type="compositionally biased region" description="Basic and acidic residues" evidence="5">
    <location>
        <begin position="945"/>
        <end position="954"/>
    </location>
</feature>
<dbReference type="InterPro" id="IPR001525">
    <property type="entry name" value="C5_MeTfrase"/>
</dbReference>
<evidence type="ECO:0000313" key="8">
    <source>
        <dbReference type="Proteomes" id="UP000601435"/>
    </source>
</evidence>
<evidence type="ECO:0000256" key="1">
    <source>
        <dbReference type="ARBA" id="ARBA00011975"/>
    </source>
</evidence>
<dbReference type="InterPro" id="IPR029063">
    <property type="entry name" value="SAM-dependent_MTases_sf"/>
</dbReference>
<dbReference type="GO" id="GO:0003886">
    <property type="term" value="F:DNA (cytosine-5-)-methyltransferase activity"/>
    <property type="evidence" value="ECO:0007669"/>
    <property type="project" value="UniProtKB-EC"/>
</dbReference>
<feature type="region of interest" description="Disordered" evidence="5">
    <location>
        <begin position="907"/>
        <end position="964"/>
    </location>
</feature>
<protein>
    <recommendedName>
        <fullName evidence="1">DNA (cytosine-5-)-methyltransferase</fullName>
        <ecNumber evidence="1">2.1.1.37</ecNumber>
    </recommendedName>
</protein>
<keyword evidence="4" id="KW-0949">S-adenosyl-L-methionine</keyword>
<dbReference type="OrthoDB" id="641149at2759"/>
<dbReference type="PANTHER" id="PTHR23068">
    <property type="entry name" value="DNA CYTOSINE-5- -METHYLTRANSFERASE 3-RELATED"/>
    <property type="match status" value="1"/>
</dbReference>
<dbReference type="EC" id="2.1.1.37" evidence="1"/>
<comment type="caution">
    <text evidence="7">The sequence shown here is derived from an EMBL/GenBank/DDBJ whole genome shotgun (WGS) entry which is preliminary data.</text>
</comment>
<dbReference type="GO" id="GO:0032259">
    <property type="term" value="P:methylation"/>
    <property type="evidence" value="ECO:0007669"/>
    <property type="project" value="UniProtKB-KW"/>
</dbReference>
<dbReference type="SUPFAM" id="SSF53335">
    <property type="entry name" value="S-adenosyl-L-methionine-dependent methyltransferases"/>
    <property type="match status" value="1"/>
</dbReference>
<dbReference type="InterPro" id="IPR007959">
    <property type="entry name" value="Dino_Luciferase_N"/>
</dbReference>
<feature type="non-terminal residue" evidence="7">
    <location>
        <position position="1945"/>
    </location>
</feature>
<name>A0A812NCC1_9DINO</name>
<keyword evidence="3" id="KW-0808">Transferase</keyword>
<reference evidence="7" key="1">
    <citation type="submission" date="2021-02" db="EMBL/GenBank/DDBJ databases">
        <authorList>
            <person name="Dougan E. K."/>
            <person name="Rhodes N."/>
            <person name="Thang M."/>
            <person name="Chan C."/>
        </authorList>
    </citation>
    <scope>NUCLEOTIDE SEQUENCE</scope>
</reference>